<dbReference type="InterPro" id="IPR002541">
    <property type="entry name" value="Cyt_c_assembly"/>
</dbReference>
<evidence type="ECO:0000256" key="2">
    <source>
        <dbReference type="ARBA" id="ARBA00022692"/>
    </source>
</evidence>
<feature type="transmembrane region" description="Helical" evidence="6">
    <location>
        <begin position="715"/>
        <end position="734"/>
    </location>
</feature>
<feature type="transmembrane region" description="Helical" evidence="6">
    <location>
        <begin position="889"/>
        <end position="910"/>
    </location>
</feature>
<evidence type="ECO:0000313" key="10">
    <source>
        <dbReference type="Proteomes" id="UP000266441"/>
    </source>
</evidence>
<dbReference type="Pfam" id="PF05140">
    <property type="entry name" value="ResB"/>
    <property type="match status" value="1"/>
</dbReference>
<dbReference type="EMBL" id="QWET01000002">
    <property type="protein sequence ID" value="RIH66642.1"/>
    <property type="molecule type" value="Genomic_DNA"/>
</dbReference>
<feature type="transmembrane region" description="Helical" evidence="6">
    <location>
        <begin position="780"/>
        <end position="796"/>
    </location>
</feature>
<feature type="domain" description="ResB-like" evidence="8">
    <location>
        <begin position="333"/>
        <end position="411"/>
    </location>
</feature>
<dbReference type="Proteomes" id="UP000266441">
    <property type="component" value="Unassembled WGS sequence"/>
</dbReference>
<feature type="transmembrane region" description="Helical" evidence="6">
    <location>
        <begin position="746"/>
        <end position="768"/>
    </location>
</feature>
<feature type="transmembrane region" description="Helical" evidence="6">
    <location>
        <begin position="803"/>
        <end position="822"/>
    </location>
</feature>
<name>A0A399D7Z5_9BACT</name>
<dbReference type="OrthoDB" id="9814290at2"/>
<feature type="transmembrane region" description="Helical" evidence="6">
    <location>
        <begin position="950"/>
        <end position="970"/>
    </location>
</feature>
<comment type="subcellular location">
    <subcellularLocation>
        <location evidence="1">Membrane</location>
        <topology evidence="1">Multi-pass membrane protein</topology>
    </subcellularLocation>
</comment>
<evidence type="ECO:0000256" key="3">
    <source>
        <dbReference type="ARBA" id="ARBA00022748"/>
    </source>
</evidence>
<evidence type="ECO:0000256" key="5">
    <source>
        <dbReference type="ARBA" id="ARBA00023136"/>
    </source>
</evidence>
<evidence type="ECO:0000256" key="6">
    <source>
        <dbReference type="SAM" id="Phobius"/>
    </source>
</evidence>
<sequence length="1021" mass="115252">MKKIYAFITSMSFMAFLLLALAFSMAIATFVESSYGTPAARSLIYNTHWFEVLWALFALNLLNNLFKYRLFTRRRFTIGLFHVSFLVMLLGGAVTRWLSYEGTMHIRENDSSDYILSSDSYFFAGIGEQSEEENVRFSEITPKQFSAGFDVNGQNVKVKTVGFISHAERKAIPSESGEAVIDFVFATPDRQGMQSFTFRRGEVLDYPGLTVGFESKEETMVRFFMQDDELFLVSNVLLGETTMASQETVEYAAGDTIPAKKMFLYNLNDFRFLVRDFFPKATFTAVKSAQETNEHAVMVEVSDGVRQQTVPVFGHSNLAADTVRVPLANATLKLAYGARPIPLSFRLYLKDFELERYPGSESPSSFASDVVLIDEDEGVERDVRIFMNNTLLYKGYKFFQSSYDRDEKGTVLSVNYDLWGTWISYFSYLLLALGFIFSLLNKNSYFRYLARRLKESSGKAAAVLLLVSGFSLATSAQDGVGAGIPAVDAQLAERFGELWVQTVDGRIKPVNTLSGEIVRKVSRKSNLYGMSSDEVVISMMSHPELWQTLPFVKVGNKELAAELGISGKTISIQQLFDAQGNYRLTEQVRAAFNKPVAFRNKLEKEYIYLDERVSICFMVFRGSLFNLFPRENSENTWYEPGATAREYSGGDSIFIKSGVNLMIQSVKEGNTSDALEVVDAIDKFQKKYGADLIPSQVKKDAELVYNKVNPFERIYPYYLLFGFLLLFVLFVNIFRQKPLPVLLKRSFYFFIILLFVVHTGGIIIRWYISGRAPWSNGFESVVYVAWAAMLAGIVFGRKYPMVVGTAAFLAGISLFVAHLNWMNPEITPLVPVLKSYWLTIHVSIITASYGFFGLSAFLGILTLILIVIRRSSNENKVSLFVDQLTTINEMSVTVGLYFLTIGTFLGGVWANESWGRYWGWDPKETWALISVVIYSFVAHMRLIPSLKGIFNYNLASIISFASILMTYFGVNYFLSGLHSYGKGVTDGVHPAVPVSFALIAGLMIWAYLKDAKYEKEKEQRT</sequence>
<feature type="transmembrane region" description="Helical" evidence="6">
    <location>
        <begin position="990"/>
        <end position="1008"/>
    </location>
</feature>
<dbReference type="Pfam" id="PF01578">
    <property type="entry name" value="Cytochrom_C_asm"/>
    <property type="match status" value="1"/>
</dbReference>
<dbReference type="GO" id="GO:0017004">
    <property type="term" value="P:cytochrome complex assembly"/>
    <property type="evidence" value="ECO:0007669"/>
    <property type="project" value="UniProtKB-KW"/>
</dbReference>
<feature type="transmembrane region" description="Helical" evidence="6">
    <location>
        <begin position="49"/>
        <end position="66"/>
    </location>
</feature>
<keyword evidence="3" id="KW-0201">Cytochrome c-type biogenesis</keyword>
<evidence type="ECO:0000313" key="9">
    <source>
        <dbReference type="EMBL" id="RIH66642.1"/>
    </source>
</evidence>
<dbReference type="RefSeq" id="WP_119348516.1">
    <property type="nucleotide sequence ID" value="NZ_QWET01000002.1"/>
</dbReference>
<dbReference type="PANTHER" id="PTHR30071:SF1">
    <property type="entry name" value="CYTOCHROME B_B6 PROTEIN-RELATED"/>
    <property type="match status" value="1"/>
</dbReference>
<keyword evidence="10" id="KW-1185">Reference proteome</keyword>
<comment type="caution">
    <text evidence="9">The sequence shown here is derived from an EMBL/GenBank/DDBJ whole genome shotgun (WGS) entry which is preliminary data.</text>
</comment>
<gene>
    <name evidence="9" type="ORF">D1164_03320</name>
</gene>
<evidence type="ECO:0000256" key="4">
    <source>
        <dbReference type="ARBA" id="ARBA00022989"/>
    </source>
</evidence>
<evidence type="ECO:0000256" key="1">
    <source>
        <dbReference type="ARBA" id="ARBA00004141"/>
    </source>
</evidence>
<protein>
    <recommendedName>
        <fullName evidence="11">Cytochrome C biogenesis protein</fullName>
    </recommendedName>
</protein>
<evidence type="ECO:0008006" key="11">
    <source>
        <dbReference type="Google" id="ProtNLM"/>
    </source>
</evidence>
<feature type="transmembrane region" description="Helical" evidence="6">
    <location>
        <begin position="460"/>
        <end position="476"/>
    </location>
</feature>
<feature type="transmembrane region" description="Helical" evidence="6">
    <location>
        <begin position="925"/>
        <end position="943"/>
    </location>
</feature>
<dbReference type="GO" id="GO:0005886">
    <property type="term" value="C:plasma membrane"/>
    <property type="evidence" value="ECO:0007669"/>
    <property type="project" value="TreeGrafter"/>
</dbReference>
<feature type="transmembrane region" description="Helical" evidence="6">
    <location>
        <begin position="78"/>
        <end position="98"/>
    </location>
</feature>
<evidence type="ECO:0000259" key="7">
    <source>
        <dbReference type="Pfam" id="PF01578"/>
    </source>
</evidence>
<feature type="transmembrane region" description="Helical" evidence="6">
    <location>
        <begin position="422"/>
        <end position="440"/>
    </location>
</feature>
<dbReference type="InterPro" id="IPR045062">
    <property type="entry name" value="Cyt_c_biogenesis_CcsA/CcmC"/>
</dbReference>
<dbReference type="GO" id="GO:0020037">
    <property type="term" value="F:heme binding"/>
    <property type="evidence" value="ECO:0007669"/>
    <property type="project" value="InterPro"/>
</dbReference>
<dbReference type="PANTHER" id="PTHR30071">
    <property type="entry name" value="HEME EXPORTER PROTEIN C"/>
    <property type="match status" value="1"/>
</dbReference>
<dbReference type="InterPro" id="IPR007816">
    <property type="entry name" value="ResB-like_domain"/>
</dbReference>
<evidence type="ECO:0000259" key="8">
    <source>
        <dbReference type="Pfam" id="PF05140"/>
    </source>
</evidence>
<accession>A0A399D7Z5</accession>
<keyword evidence="2 6" id="KW-0812">Transmembrane</keyword>
<dbReference type="AlphaFoldDB" id="A0A399D7Z5"/>
<feature type="domain" description="Cytochrome c assembly protein" evidence="7">
    <location>
        <begin position="774"/>
        <end position="978"/>
    </location>
</feature>
<feature type="transmembrane region" description="Helical" evidence="6">
    <location>
        <begin position="842"/>
        <end position="868"/>
    </location>
</feature>
<keyword evidence="4 6" id="KW-1133">Transmembrane helix</keyword>
<keyword evidence="5 6" id="KW-0472">Membrane</keyword>
<proteinExistence type="predicted"/>
<organism evidence="9 10">
    <name type="scientific">Mariniphaga sediminis</name>
    <dbReference type="NCBI Taxonomy" id="1628158"/>
    <lineage>
        <taxon>Bacteria</taxon>
        <taxon>Pseudomonadati</taxon>
        <taxon>Bacteroidota</taxon>
        <taxon>Bacteroidia</taxon>
        <taxon>Marinilabiliales</taxon>
        <taxon>Prolixibacteraceae</taxon>
        <taxon>Mariniphaga</taxon>
    </lineage>
</organism>
<reference evidence="9 10" key="1">
    <citation type="journal article" date="2015" name="Int. J. Syst. Evol. Microbiol.">
        <title>Mariniphaga sediminis sp. nov., isolated from coastal sediment.</title>
        <authorList>
            <person name="Wang F.Q."/>
            <person name="Shen Q.Y."/>
            <person name="Chen G.J."/>
            <person name="Du Z.J."/>
        </authorList>
    </citation>
    <scope>NUCLEOTIDE SEQUENCE [LARGE SCALE GENOMIC DNA]</scope>
    <source>
        <strain evidence="9 10">SY21</strain>
    </source>
</reference>